<feature type="compositionally biased region" description="Basic and acidic residues" evidence="7">
    <location>
        <begin position="49"/>
        <end position="66"/>
    </location>
</feature>
<evidence type="ECO:0000256" key="6">
    <source>
        <dbReference type="ARBA" id="ARBA00023136"/>
    </source>
</evidence>
<dbReference type="Proteomes" id="UP000176005">
    <property type="component" value="Unassembled WGS sequence"/>
</dbReference>
<reference evidence="8 9" key="1">
    <citation type="journal article" date="2016" name="Front. Microbiol.">
        <title>Comparative Genomics Analysis of Streptomyces Species Reveals Their Adaptation to the Marine Environment and Their Diversity at the Genomic Level.</title>
        <authorList>
            <person name="Tian X."/>
            <person name="Zhang Z."/>
            <person name="Yang T."/>
            <person name="Chen M."/>
            <person name="Li J."/>
            <person name="Chen F."/>
            <person name="Yang J."/>
            <person name="Li W."/>
            <person name="Zhang B."/>
            <person name="Zhang Z."/>
            <person name="Wu J."/>
            <person name="Zhang C."/>
            <person name="Long L."/>
            <person name="Xiao J."/>
        </authorList>
    </citation>
    <scope>NUCLEOTIDE SEQUENCE [LARGE SCALE GENOMIC DNA]</scope>
    <source>
        <strain evidence="8 9">SCSIO 10429</strain>
    </source>
</reference>
<sequence length="234" mass="24143">MYGNPAEERESGSVADVTKEGLRGVRPGRAALVGGQDLTGRSTGGSARGPREGNGRKERRERERRPGPSGGKGRGRHRAGGRRRGKGEQTVVPDAEFTSYYGRPVLNRPAWQPVNIAGYFFLGGLAGAGSVLAAGAELTRRPVMARAAKTASALGVAGSTAALIHDLGRPGRFVNMLRVFKPTSPMSVGSWLLAAYGPAAGTAALCDLGGRLPRVGRAATLGAALLGPAVASYT</sequence>
<comment type="similarity">
    <text evidence="2">Belongs to the NrfD family.</text>
</comment>
<keyword evidence="5" id="KW-1133">Transmembrane helix</keyword>
<keyword evidence="4" id="KW-0812">Transmembrane</keyword>
<dbReference type="InterPro" id="IPR005614">
    <property type="entry name" value="NrfD-like"/>
</dbReference>
<protein>
    <submittedName>
        <fullName evidence="8">Polysulfide reductase</fullName>
    </submittedName>
</protein>
<feature type="compositionally biased region" description="Basic and acidic residues" evidence="7">
    <location>
        <begin position="1"/>
        <end position="23"/>
    </location>
</feature>
<dbReference type="Gene3D" id="1.20.1630.10">
    <property type="entry name" value="Formate dehydrogenase/DMSO reductase domain"/>
    <property type="match status" value="1"/>
</dbReference>
<keyword evidence="6" id="KW-0472">Membrane</keyword>
<comment type="caution">
    <text evidence="8">The sequence shown here is derived from an EMBL/GenBank/DDBJ whole genome shotgun (WGS) entry which is preliminary data.</text>
</comment>
<evidence type="ECO:0000256" key="1">
    <source>
        <dbReference type="ARBA" id="ARBA00004651"/>
    </source>
</evidence>
<accession>A0A1E7KNJ6</accession>
<feature type="compositionally biased region" description="Basic residues" evidence="7">
    <location>
        <begin position="73"/>
        <end position="85"/>
    </location>
</feature>
<dbReference type="GO" id="GO:0005886">
    <property type="term" value="C:plasma membrane"/>
    <property type="evidence" value="ECO:0007669"/>
    <property type="project" value="UniProtKB-SubCell"/>
</dbReference>
<evidence type="ECO:0000256" key="3">
    <source>
        <dbReference type="ARBA" id="ARBA00022475"/>
    </source>
</evidence>
<keyword evidence="3" id="KW-1003">Cell membrane</keyword>
<evidence type="ECO:0000256" key="4">
    <source>
        <dbReference type="ARBA" id="ARBA00022692"/>
    </source>
</evidence>
<dbReference type="EMBL" id="LJGW01000680">
    <property type="protein sequence ID" value="OEV05401.1"/>
    <property type="molecule type" value="Genomic_DNA"/>
</dbReference>
<name>A0A1E7KNJ6_9ACTN</name>
<evidence type="ECO:0000256" key="2">
    <source>
        <dbReference type="ARBA" id="ARBA00008929"/>
    </source>
</evidence>
<evidence type="ECO:0000313" key="9">
    <source>
        <dbReference type="Proteomes" id="UP000176005"/>
    </source>
</evidence>
<gene>
    <name evidence="8" type="ORF">AN218_31565</name>
</gene>
<keyword evidence="9" id="KW-1185">Reference proteome</keyword>
<proteinExistence type="inferred from homology"/>
<feature type="non-terminal residue" evidence="8">
    <location>
        <position position="234"/>
    </location>
</feature>
<organism evidence="8 9">
    <name type="scientific">Streptomyces nanshensis</name>
    <dbReference type="NCBI Taxonomy" id="518642"/>
    <lineage>
        <taxon>Bacteria</taxon>
        <taxon>Bacillati</taxon>
        <taxon>Actinomycetota</taxon>
        <taxon>Actinomycetes</taxon>
        <taxon>Kitasatosporales</taxon>
        <taxon>Streptomycetaceae</taxon>
        <taxon>Streptomyces</taxon>
    </lineage>
</organism>
<evidence type="ECO:0000256" key="5">
    <source>
        <dbReference type="ARBA" id="ARBA00022989"/>
    </source>
</evidence>
<feature type="region of interest" description="Disordered" evidence="7">
    <location>
        <begin position="1"/>
        <end position="91"/>
    </location>
</feature>
<comment type="subcellular location">
    <subcellularLocation>
        <location evidence="1">Cell membrane</location>
        <topology evidence="1">Multi-pass membrane protein</topology>
    </subcellularLocation>
</comment>
<dbReference type="AlphaFoldDB" id="A0A1E7KNJ6"/>
<evidence type="ECO:0000313" key="8">
    <source>
        <dbReference type="EMBL" id="OEV05401.1"/>
    </source>
</evidence>
<dbReference type="Pfam" id="PF03916">
    <property type="entry name" value="NrfD"/>
    <property type="match status" value="1"/>
</dbReference>
<evidence type="ECO:0000256" key="7">
    <source>
        <dbReference type="SAM" id="MobiDB-lite"/>
    </source>
</evidence>